<evidence type="ECO:0000256" key="11">
    <source>
        <dbReference type="ARBA" id="ARBA00023242"/>
    </source>
</evidence>
<keyword evidence="3" id="KW-0808">Transferase</keyword>
<dbReference type="GO" id="GO:0010468">
    <property type="term" value="P:regulation of gene expression"/>
    <property type="evidence" value="ECO:0007669"/>
    <property type="project" value="TreeGrafter"/>
</dbReference>
<feature type="region of interest" description="Disordered" evidence="12">
    <location>
        <begin position="336"/>
        <end position="361"/>
    </location>
</feature>
<accession>A0A8S3YV35</accession>
<feature type="non-terminal residue" evidence="14">
    <location>
        <position position="361"/>
    </location>
</feature>
<keyword evidence="8" id="KW-0862">Zinc</keyword>
<evidence type="ECO:0000313" key="15">
    <source>
        <dbReference type="Proteomes" id="UP000678393"/>
    </source>
</evidence>
<name>A0A8S3YV35_9EUPU</name>
<feature type="region of interest" description="Disordered" evidence="12">
    <location>
        <begin position="60"/>
        <end position="144"/>
    </location>
</feature>
<evidence type="ECO:0000313" key="14">
    <source>
        <dbReference type="EMBL" id="CAG5119181.1"/>
    </source>
</evidence>
<evidence type="ECO:0000256" key="8">
    <source>
        <dbReference type="ARBA" id="ARBA00022833"/>
    </source>
</evidence>
<evidence type="ECO:0000256" key="3">
    <source>
        <dbReference type="ARBA" id="ARBA00022679"/>
    </source>
</evidence>
<keyword evidence="4" id="KW-0949">S-adenosyl-L-methionine</keyword>
<comment type="subcellular location">
    <subcellularLocation>
        <location evidence="1">Nucleus</location>
    </subcellularLocation>
</comment>
<evidence type="ECO:0000259" key="13">
    <source>
        <dbReference type="PROSITE" id="PS50280"/>
    </source>
</evidence>
<evidence type="ECO:0000256" key="12">
    <source>
        <dbReference type="SAM" id="MobiDB-lite"/>
    </source>
</evidence>
<dbReference type="GO" id="GO:0005634">
    <property type="term" value="C:nucleus"/>
    <property type="evidence" value="ECO:0007669"/>
    <property type="project" value="UniProtKB-SubCell"/>
</dbReference>
<keyword evidence="15" id="KW-1185">Reference proteome</keyword>
<keyword evidence="9" id="KW-0805">Transcription regulation</keyword>
<keyword evidence="10" id="KW-0804">Transcription</keyword>
<dbReference type="EMBL" id="CAJHNH020000668">
    <property type="protein sequence ID" value="CAG5119181.1"/>
    <property type="molecule type" value="Genomic_DNA"/>
</dbReference>
<organism evidence="14 15">
    <name type="scientific">Candidula unifasciata</name>
    <dbReference type="NCBI Taxonomy" id="100452"/>
    <lineage>
        <taxon>Eukaryota</taxon>
        <taxon>Metazoa</taxon>
        <taxon>Spiralia</taxon>
        <taxon>Lophotrochozoa</taxon>
        <taxon>Mollusca</taxon>
        <taxon>Gastropoda</taxon>
        <taxon>Heterobranchia</taxon>
        <taxon>Euthyneura</taxon>
        <taxon>Panpulmonata</taxon>
        <taxon>Eupulmonata</taxon>
        <taxon>Stylommatophora</taxon>
        <taxon>Helicina</taxon>
        <taxon>Helicoidea</taxon>
        <taxon>Geomitridae</taxon>
        <taxon>Candidula</taxon>
    </lineage>
</organism>
<evidence type="ECO:0000256" key="7">
    <source>
        <dbReference type="ARBA" id="ARBA00022771"/>
    </source>
</evidence>
<keyword evidence="11" id="KW-0539">Nucleus</keyword>
<evidence type="ECO:0000256" key="2">
    <source>
        <dbReference type="ARBA" id="ARBA00022603"/>
    </source>
</evidence>
<evidence type="ECO:0000256" key="5">
    <source>
        <dbReference type="ARBA" id="ARBA00022723"/>
    </source>
</evidence>
<evidence type="ECO:0000256" key="4">
    <source>
        <dbReference type="ARBA" id="ARBA00022691"/>
    </source>
</evidence>
<keyword evidence="6" id="KW-0677">Repeat</keyword>
<proteinExistence type="predicted"/>
<evidence type="ECO:0000256" key="6">
    <source>
        <dbReference type="ARBA" id="ARBA00022737"/>
    </source>
</evidence>
<evidence type="ECO:0000256" key="9">
    <source>
        <dbReference type="ARBA" id="ARBA00023015"/>
    </source>
</evidence>
<gene>
    <name evidence="14" type="ORF">CUNI_LOCUS4739</name>
</gene>
<dbReference type="InterPro" id="IPR050331">
    <property type="entry name" value="Zinc_finger"/>
</dbReference>
<dbReference type="AlphaFoldDB" id="A0A8S3YV35"/>
<dbReference type="GO" id="GO:0008270">
    <property type="term" value="F:zinc ion binding"/>
    <property type="evidence" value="ECO:0007669"/>
    <property type="project" value="UniProtKB-KW"/>
</dbReference>
<dbReference type="PANTHER" id="PTHR16515">
    <property type="entry name" value="PR DOMAIN ZINC FINGER PROTEIN"/>
    <property type="match status" value="1"/>
</dbReference>
<dbReference type="Pfam" id="PF21549">
    <property type="entry name" value="PRDM2_PR"/>
    <property type="match status" value="1"/>
</dbReference>
<dbReference type="SUPFAM" id="SSF82199">
    <property type="entry name" value="SET domain"/>
    <property type="match status" value="1"/>
</dbReference>
<dbReference type="PANTHER" id="PTHR16515:SF49">
    <property type="entry name" value="GASTRULA ZINC FINGER PROTEIN XLCGF49.1-LIKE-RELATED"/>
    <property type="match status" value="1"/>
</dbReference>
<evidence type="ECO:0000256" key="10">
    <source>
        <dbReference type="ARBA" id="ARBA00023163"/>
    </source>
</evidence>
<dbReference type="CDD" id="cd19193">
    <property type="entry name" value="PR-SET_PRDM7_9"/>
    <property type="match status" value="1"/>
</dbReference>
<dbReference type="Gene3D" id="2.170.270.10">
    <property type="entry name" value="SET domain"/>
    <property type="match status" value="1"/>
</dbReference>
<comment type="caution">
    <text evidence="14">The sequence shown here is derived from an EMBL/GenBank/DDBJ whole genome shotgun (WGS) entry which is preliminary data.</text>
</comment>
<dbReference type="InterPro" id="IPR046341">
    <property type="entry name" value="SET_dom_sf"/>
</dbReference>
<keyword evidence="7" id="KW-0863">Zinc-finger</keyword>
<dbReference type="InterPro" id="IPR001214">
    <property type="entry name" value="SET_dom"/>
</dbReference>
<reference evidence="14" key="1">
    <citation type="submission" date="2021-04" db="EMBL/GenBank/DDBJ databases">
        <authorList>
            <consortium name="Molecular Ecology Group"/>
        </authorList>
    </citation>
    <scope>NUCLEOTIDE SEQUENCE</scope>
</reference>
<keyword evidence="5" id="KW-0479">Metal-binding</keyword>
<feature type="compositionally biased region" description="Basic and acidic residues" evidence="12">
    <location>
        <begin position="350"/>
        <end position="361"/>
    </location>
</feature>
<dbReference type="PROSITE" id="PS50280">
    <property type="entry name" value="SET"/>
    <property type="match status" value="1"/>
</dbReference>
<sequence length="361" mass="41614">MLCSSINFDNLPSSISEFFTREEFDKISEYEKQHLSNLRQNFEALRRAGLPVTPPEFMLRNKSEKEKRKLVTPTILESSDGSDSEWTPALEKPRISQVNQRKRLFQPPKKAPSKDNSNEKVPGPTQQKKQRKEQTDSEDEDEEVHVYPFRKIRMSSYMSLSTPDDDDYLYCEECRQEYDGDCPIHGPLLLVDDAEVQQCPGESIEYSKRTLPVGLVIKRSKIPHAGLGVFALKDFPARTRFGPYKGKKEVDETIAHESGYSWQIMKDGQTSHFVDGKDPSRSNWMRYVNCARHEDEQCVTAYQYQGDIYYRSHKPICAGTEILVYYGDSYARDLGINSTKPERKQHRAKKVQESSVDAKTD</sequence>
<feature type="domain" description="SET" evidence="13">
    <location>
        <begin position="213"/>
        <end position="327"/>
    </location>
</feature>
<feature type="compositionally biased region" description="Polar residues" evidence="12">
    <location>
        <begin position="75"/>
        <end position="85"/>
    </location>
</feature>
<dbReference type="InterPro" id="IPR044417">
    <property type="entry name" value="PRDM7_9_PR-SET"/>
</dbReference>
<dbReference type="SMART" id="SM00317">
    <property type="entry name" value="SET"/>
    <property type="match status" value="1"/>
</dbReference>
<dbReference type="OrthoDB" id="6433683at2759"/>
<keyword evidence="2" id="KW-0489">Methyltransferase</keyword>
<feature type="compositionally biased region" description="Basic and acidic residues" evidence="12">
    <location>
        <begin position="60"/>
        <end position="69"/>
    </location>
</feature>
<evidence type="ECO:0000256" key="1">
    <source>
        <dbReference type="ARBA" id="ARBA00004123"/>
    </source>
</evidence>
<dbReference type="GO" id="GO:0032259">
    <property type="term" value="P:methylation"/>
    <property type="evidence" value="ECO:0007669"/>
    <property type="project" value="UniProtKB-KW"/>
</dbReference>
<dbReference type="Proteomes" id="UP000678393">
    <property type="component" value="Unassembled WGS sequence"/>
</dbReference>
<dbReference type="GO" id="GO:0042054">
    <property type="term" value="F:histone methyltransferase activity"/>
    <property type="evidence" value="ECO:0007669"/>
    <property type="project" value="InterPro"/>
</dbReference>
<protein>
    <recommendedName>
        <fullName evidence="13">SET domain-containing protein</fullName>
    </recommendedName>
</protein>